<feature type="region of interest" description="Disordered" evidence="4">
    <location>
        <begin position="150"/>
        <end position="182"/>
    </location>
</feature>
<proteinExistence type="predicted"/>
<dbReference type="SUPFAM" id="SSF48403">
    <property type="entry name" value="Ankyrin repeat"/>
    <property type="match status" value="1"/>
</dbReference>
<dbReference type="InterPro" id="IPR002110">
    <property type="entry name" value="Ankyrin_rpt"/>
</dbReference>
<dbReference type="GO" id="GO:0005829">
    <property type="term" value="C:cytosol"/>
    <property type="evidence" value="ECO:0007669"/>
    <property type="project" value="TreeGrafter"/>
</dbReference>
<dbReference type="Proteomes" id="UP000757232">
    <property type="component" value="Unassembled WGS sequence"/>
</dbReference>
<evidence type="ECO:0000256" key="3">
    <source>
        <dbReference type="PROSITE-ProRule" id="PRU00023"/>
    </source>
</evidence>
<dbReference type="Gene3D" id="1.25.40.20">
    <property type="entry name" value="Ankyrin repeat-containing domain"/>
    <property type="match status" value="1"/>
</dbReference>
<dbReference type="InterPro" id="IPR051070">
    <property type="entry name" value="NF-kappa-B_inhibitor"/>
</dbReference>
<dbReference type="GO" id="GO:0071356">
    <property type="term" value="P:cellular response to tumor necrosis factor"/>
    <property type="evidence" value="ECO:0007669"/>
    <property type="project" value="TreeGrafter"/>
</dbReference>
<dbReference type="SMART" id="SM00248">
    <property type="entry name" value="ANK"/>
    <property type="match status" value="3"/>
</dbReference>
<dbReference type="OrthoDB" id="9995210at2759"/>
<evidence type="ECO:0000313" key="5">
    <source>
        <dbReference type="EMBL" id="OCB90376.1"/>
    </source>
</evidence>
<comment type="caution">
    <text evidence="5">The sequence shown here is derived from an EMBL/GenBank/DDBJ whole genome shotgun (WGS) entry which is preliminary data.</text>
</comment>
<gene>
    <name evidence="5" type="ORF">A7U60_g2386</name>
</gene>
<dbReference type="PANTHER" id="PTHR46680:SF3">
    <property type="entry name" value="NF-KAPPA-B INHIBITOR CACTUS"/>
    <property type="match status" value="1"/>
</dbReference>
<organism evidence="5 6">
    <name type="scientific">Sanghuangporus baumii</name>
    <name type="common">Phellinus baumii</name>
    <dbReference type="NCBI Taxonomy" id="108892"/>
    <lineage>
        <taxon>Eukaryota</taxon>
        <taxon>Fungi</taxon>
        <taxon>Dikarya</taxon>
        <taxon>Basidiomycota</taxon>
        <taxon>Agaricomycotina</taxon>
        <taxon>Agaricomycetes</taxon>
        <taxon>Hymenochaetales</taxon>
        <taxon>Hymenochaetaceae</taxon>
        <taxon>Sanghuangporus</taxon>
    </lineage>
</organism>
<accession>A0A9Q5NAY3</accession>
<dbReference type="EMBL" id="LNZH02000134">
    <property type="protein sequence ID" value="OCB90376.1"/>
    <property type="molecule type" value="Genomic_DNA"/>
</dbReference>
<evidence type="ECO:0000313" key="6">
    <source>
        <dbReference type="Proteomes" id="UP000757232"/>
    </source>
</evidence>
<dbReference type="PROSITE" id="PS50297">
    <property type="entry name" value="ANK_REP_REGION"/>
    <property type="match status" value="1"/>
</dbReference>
<dbReference type="PANTHER" id="PTHR46680">
    <property type="entry name" value="NF-KAPPA-B INHIBITOR ALPHA"/>
    <property type="match status" value="1"/>
</dbReference>
<keyword evidence="1" id="KW-0677">Repeat</keyword>
<protein>
    <submittedName>
        <fullName evidence="5">Ankyrin</fullName>
    </submittedName>
</protein>
<feature type="repeat" description="ANK" evidence="3">
    <location>
        <begin position="95"/>
        <end position="131"/>
    </location>
</feature>
<dbReference type="InterPro" id="IPR036770">
    <property type="entry name" value="Ankyrin_rpt-contain_sf"/>
</dbReference>
<sequence length="182" mass="19703">MASDGASNNERLLAAAREDNEEILLEVFEEGNFDINFKDGQATGVVNVDAYNLNTYYSTTRHLALHYAVSHGSTTALEHLLEYDGCDVDPINRLEGATPLHLALKLEDPELRLHIANSLLEAGADTTIKDKEGDTALDLLQPGDDELRKLIRKSQASSSVSKGDIANDDDDEGSEGSGSESE</sequence>
<dbReference type="Pfam" id="PF12796">
    <property type="entry name" value="Ank_2"/>
    <property type="match status" value="1"/>
</dbReference>
<dbReference type="PROSITE" id="PS50088">
    <property type="entry name" value="ANK_REPEAT"/>
    <property type="match status" value="1"/>
</dbReference>
<name>A0A9Q5NAY3_SANBA</name>
<reference evidence="5" key="1">
    <citation type="submission" date="2016-06" db="EMBL/GenBank/DDBJ databases">
        <title>Draft Genome sequence of the fungus Inonotus baumii.</title>
        <authorList>
            <person name="Zhu H."/>
            <person name="Lin W."/>
        </authorList>
    </citation>
    <scope>NUCLEOTIDE SEQUENCE</scope>
    <source>
        <strain evidence="5">821</strain>
    </source>
</reference>
<dbReference type="AlphaFoldDB" id="A0A9Q5NAY3"/>
<evidence type="ECO:0000256" key="2">
    <source>
        <dbReference type="ARBA" id="ARBA00023043"/>
    </source>
</evidence>
<dbReference type="GO" id="GO:0051059">
    <property type="term" value="F:NF-kappaB binding"/>
    <property type="evidence" value="ECO:0007669"/>
    <property type="project" value="TreeGrafter"/>
</dbReference>
<evidence type="ECO:0000256" key="4">
    <source>
        <dbReference type="SAM" id="MobiDB-lite"/>
    </source>
</evidence>
<keyword evidence="6" id="KW-1185">Reference proteome</keyword>
<evidence type="ECO:0000256" key="1">
    <source>
        <dbReference type="ARBA" id="ARBA00022737"/>
    </source>
</evidence>
<keyword evidence="2 3" id="KW-0040">ANK repeat</keyword>